<dbReference type="Gene3D" id="3.30.70.120">
    <property type="match status" value="1"/>
</dbReference>
<evidence type="ECO:0000256" key="4">
    <source>
        <dbReference type="ARBA" id="ARBA00022989"/>
    </source>
</evidence>
<dbReference type="InterPro" id="IPR003740">
    <property type="entry name" value="YitT"/>
</dbReference>
<dbReference type="AlphaFoldDB" id="A0A9D0Z1Z0"/>
<evidence type="ECO:0000256" key="3">
    <source>
        <dbReference type="ARBA" id="ARBA00022692"/>
    </source>
</evidence>
<dbReference type="InterPro" id="IPR051461">
    <property type="entry name" value="UPF0750_membrane"/>
</dbReference>
<dbReference type="EMBL" id="DVFK01000012">
    <property type="protein sequence ID" value="HIQ67036.1"/>
    <property type="molecule type" value="Genomic_DNA"/>
</dbReference>
<reference evidence="8" key="2">
    <citation type="journal article" date="2021" name="PeerJ">
        <title>Extensive microbial diversity within the chicken gut microbiome revealed by metagenomics and culture.</title>
        <authorList>
            <person name="Gilroy R."/>
            <person name="Ravi A."/>
            <person name="Getino M."/>
            <person name="Pursley I."/>
            <person name="Horton D.L."/>
            <person name="Alikhan N.F."/>
            <person name="Baker D."/>
            <person name="Gharbi K."/>
            <person name="Hall N."/>
            <person name="Watson M."/>
            <person name="Adriaenssens E.M."/>
            <person name="Foster-Nyarko E."/>
            <person name="Jarju S."/>
            <person name="Secka A."/>
            <person name="Antonio M."/>
            <person name="Oren A."/>
            <person name="Chaudhuri R.R."/>
            <person name="La Ragione R."/>
            <person name="Hildebrand F."/>
            <person name="Pallen M.J."/>
        </authorList>
    </citation>
    <scope>NUCLEOTIDE SEQUENCE</scope>
    <source>
        <strain evidence="8">13361</strain>
    </source>
</reference>
<feature type="transmembrane region" description="Helical" evidence="6">
    <location>
        <begin position="32"/>
        <end position="50"/>
    </location>
</feature>
<dbReference type="GO" id="GO:0005886">
    <property type="term" value="C:plasma membrane"/>
    <property type="evidence" value="ECO:0007669"/>
    <property type="project" value="UniProtKB-SubCell"/>
</dbReference>
<dbReference type="Pfam" id="PF10035">
    <property type="entry name" value="DUF2179"/>
    <property type="match status" value="1"/>
</dbReference>
<dbReference type="InterPro" id="IPR019264">
    <property type="entry name" value="DUF2179"/>
</dbReference>
<feature type="transmembrane region" description="Helical" evidence="6">
    <location>
        <begin position="57"/>
        <end position="73"/>
    </location>
</feature>
<evidence type="ECO:0000313" key="8">
    <source>
        <dbReference type="EMBL" id="HIQ67036.1"/>
    </source>
</evidence>
<dbReference type="PANTHER" id="PTHR33545:SF5">
    <property type="entry name" value="UPF0750 MEMBRANE PROTEIN YITT"/>
    <property type="match status" value="1"/>
</dbReference>
<dbReference type="Proteomes" id="UP000886796">
    <property type="component" value="Unassembled WGS sequence"/>
</dbReference>
<feature type="transmembrane region" description="Helical" evidence="6">
    <location>
        <begin position="175"/>
        <end position="194"/>
    </location>
</feature>
<comment type="subcellular location">
    <subcellularLocation>
        <location evidence="1">Cell membrane</location>
        <topology evidence="1">Multi-pass membrane protein</topology>
    </subcellularLocation>
</comment>
<evidence type="ECO:0000256" key="1">
    <source>
        <dbReference type="ARBA" id="ARBA00004651"/>
    </source>
</evidence>
<feature type="transmembrane region" description="Helical" evidence="6">
    <location>
        <begin position="147"/>
        <end position="168"/>
    </location>
</feature>
<evidence type="ECO:0000256" key="6">
    <source>
        <dbReference type="SAM" id="Phobius"/>
    </source>
</evidence>
<keyword evidence="4 6" id="KW-1133">Transmembrane helix</keyword>
<organism evidence="8 9">
    <name type="scientific">Candidatus Faecousia excrementigallinarum</name>
    <dbReference type="NCBI Taxonomy" id="2840806"/>
    <lineage>
        <taxon>Bacteria</taxon>
        <taxon>Bacillati</taxon>
        <taxon>Bacillota</taxon>
        <taxon>Clostridia</taxon>
        <taxon>Eubacteriales</taxon>
        <taxon>Oscillospiraceae</taxon>
        <taxon>Faecousia</taxon>
    </lineage>
</organism>
<protein>
    <submittedName>
        <fullName evidence="8">YitT family protein</fullName>
    </submittedName>
</protein>
<dbReference type="PIRSF" id="PIRSF006483">
    <property type="entry name" value="Membrane_protein_YitT"/>
    <property type="match status" value="1"/>
</dbReference>
<dbReference type="PANTHER" id="PTHR33545">
    <property type="entry name" value="UPF0750 MEMBRANE PROTEIN YITT-RELATED"/>
    <property type="match status" value="1"/>
</dbReference>
<keyword evidence="2" id="KW-1003">Cell membrane</keyword>
<keyword evidence="5 6" id="KW-0472">Membrane</keyword>
<keyword evidence="3 6" id="KW-0812">Transmembrane</keyword>
<comment type="caution">
    <text evidence="8">The sequence shown here is derived from an EMBL/GenBank/DDBJ whole genome shotgun (WGS) entry which is preliminary data.</text>
</comment>
<feature type="transmembrane region" description="Helical" evidence="6">
    <location>
        <begin position="109"/>
        <end position="127"/>
    </location>
</feature>
<accession>A0A9D0Z1Z0</accession>
<dbReference type="CDD" id="cd16380">
    <property type="entry name" value="YitT_C"/>
    <property type="match status" value="1"/>
</dbReference>
<sequence>MTRNSNRWIGFALVVLGNVGYALAVKLFLLPAGLISCGTTGIALAVNSLTQIPISRFIFCFNVVMLCLGWWFLGKRFALSTVFSSLFYPIALEVLNGLFPDVRITEEELLNVVFAGLGLGISLGAVMRGGASTGGMDIPPLILNRFFHIPVSVSLWTFDFCILLAQMFHHTMEDLLYGILLIMVISFALNRVLLLGTSRTEVKIVSTRPDAIRTAILSQVDRGVTLLHGQGGYLKTETELILSVVSNHELPKIQRLAREIDPDCFMIVSRVTEVWGRGFSRGKHYGEESQSPAK</sequence>
<reference evidence="8" key="1">
    <citation type="submission" date="2020-10" db="EMBL/GenBank/DDBJ databases">
        <authorList>
            <person name="Gilroy R."/>
        </authorList>
    </citation>
    <scope>NUCLEOTIDE SEQUENCE</scope>
    <source>
        <strain evidence="8">13361</strain>
    </source>
</reference>
<feature type="transmembrane region" description="Helical" evidence="6">
    <location>
        <begin position="79"/>
        <end position="97"/>
    </location>
</feature>
<evidence type="ECO:0000259" key="7">
    <source>
        <dbReference type="Pfam" id="PF10035"/>
    </source>
</evidence>
<evidence type="ECO:0000313" key="9">
    <source>
        <dbReference type="Proteomes" id="UP000886796"/>
    </source>
</evidence>
<evidence type="ECO:0000256" key="2">
    <source>
        <dbReference type="ARBA" id="ARBA00022475"/>
    </source>
</evidence>
<dbReference type="InterPro" id="IPR015867">
    <property type="entry name" value="N-reg_PII/ATP_PRibTrfase_C"/>
</dbReference>
<evidence type="ECO:0000256" key="5">
    <source>
        <dbReference type="ARBA" id="ARBA00023136"/>
    </source>
</evidence>
<dbReference type="Pfam" id="PF02588">
    <property type="entry name" value="YitT_membrane"/>
    <property type="match status" value="1"/>
</dbReference>
<proteinExistence type="predicted"/>
<feature type="domain" description="DUF2179" evidence="7">
    <location>
        <begin position="222"/>
        <end position="276"/>
    </location>
</feature>
<gene>
    <name evidence="8" type="ORF">IAB74_00815</name>
</gene>
<name>A0A9D0Z1Z0_9FIRM</name>